<accession>A0ABP0KMK7</accession>
<feature type="compositionally biased region" description="Polar residues" evidence="1">
    <location>
        <begin position="21"/>
        <end position="35"/>
    </location>
</feature>
<comment type="caution">
    <text evidence="2">The sequence shown here is derived from an EMBL/GenBank/DDBJ whole genome shotgun (WGS) entry which is preliminary data.</text>
</comment>
<reference evidence="2 3" key="1">
    <citation type="submission" date="2024-02" db="EMBL/GenBank/DDBJ databases">
        <authorList>
            <person name="Chen Y."/>
            <person name="Shah S."/>
            <person name="Dougan E. K."/>
            <person name="Thang M."/>
            <person name="Chan C."/>
        </authorList>
    </citation>
    <scope>NUCLEOTIDE SEQUENCE [LARGE SCALE GENOMIC DNA]</scope>
</reference>
<gene>
    <name evidence="2" type="ORF">SCF082_LOCUS18050</name>
</gene>
<dbReference type="EMBL" id="CAXAMM010012014">
    <property type="protein sequence ID" value="CAK9027724.1"/>
    <property type="molecule type" value="Genomic_DNA"/>
</dbReference>
<organism evidence="2 3">
    <name type="scientific">Durusdinium trenchii</name>
    <dbReference type="NCBI Taxonomy" id="1381693"/>
    <lineage>
        <taxon>Eukaryota</taxon>
        <taxon>Sar</taxon>
        <taxon>Alveolata</taxon>
        <taxon>Dinophyceae</taxon>
        <taxon>Suessiales</taxon>
        <taxon>Symbiodiniaceae</taxon>
        <taxon>Durusdinium</taxon>
    </lineage>
</organism>
<feature type="region of interest" description="Disordered" evidence="1">
    <location>
        <begin position="1"/>
        <end position="42"/>
    </location>
</feature>
<evidence type="ECO:0000313" key="2">
    <source>
        <dbReference type="EMBL" id="CAK9027724.1"/>
    </source>
</evidence>
<evidence type="ECO:0000313" key="3">
    <source>
        <dbReference type="Proteomes" id="UP001642464"/>
    </source>
</evidence>
<feature type="region of interest" description="Disordered" evidence="1">
    <location>
        <begin position="180"/>
        <end position="207"/>
    </location>
</feature>
<protein>
    <recommendedName>
        <fullName evidence="4">RNase H type-1 domain-containing protein</fullName>
    </recommendedName>
</protein>
<keyword evidence="3" id="KW-1185">Reference proteome</keyword>
<name>A0ABP0KMK7_9DINO</name>
<evidence type="ECO:0008006" key="4">
    <source>
        <dbReference type="Google" id="ProtNLM"/>
    </source>
</evidence>
<proteinExistence type="predicted"/>
<sequence length="392" mass="43956">MAGGALSPVVDLSDADDGNTESEGQSVPQPKQSSGVKRKRSRLDDENSVYTTILEKLRSGSCKWSFLEEAVCLKAWKVLRGVGSRRFNRLKKHGQNGFPSPPVDLRYLKRPNAAVIKQSRASVVSFLTEIYHSLAETLPDVRDETWDIETSLVLGMEPPDPYEDQLTLESVKETPVLGEVHKRKRKMQKSVKVNPHRQPNSGGMFEEKWLPPGQMKDLWSQYKKRVWLAEFPFLKFRQVRQPPECTTCIKHKLLIRGPRAHVIGALIHGRGVVFAVTEPDLPKDATTHIELLAHILTLVSKQENLADLKVTLQCDNTSVISDFLQQAQFPFEPASARHAIKIDQTRDWKSFLAASIPIHLKGTSGPGAPRVFRLQRRSNAGEVWVSSFSGGS</sequence>
<evidence type="ECO:0000256" key="1">
    <source>
        <dbReference type="SAM" id="MobiDB-lite"/>
    </source>
</evidence>
<dbReference type="Proteomes" id="UP001642464">
    <property type="component" value="Unassembled WGS sequence"/>
</dbReference>